<dbReference type="Proteomes" id="UP000193710">
    <property type="component" value="Unassembled WGS sequence"/>
</dbReference>
<dbReference type="eggNOG" id="ENOG50325AG">
    <property type="taxonomic scope" value="Bacteria"/>
</dbReference>
<organism evidence="1">
    <name type="scientific">Mycobacterium triplex</name>
    <dbReference type="NCBI Taxonomy" id="47839"/>
    <lineage>
        <taxon>Bacteria</taxon>
        <taxon>Bacillati</taxon>
        <taxon>Actinomycetota</taxon>
        <taxon>Actinomycetes</taxon>
        <taxon>Mycobacteriales</taxon>
        <taxon>Mycobacteriaceae</taxon>
        <taxon>Mycobacterium</taxon>
        <taxon>Mycobacterium simiae complex</taxon>
    </lineage>
</organism>
<evidence type="ECO:0000313" key="2">
    <source>
        <dbReference type="EMBL" id="ORX07756.1"/>
    </source>
</evidence>
<dbReference type="AlphaFoldDB" id="A0A024K7A4"/>
<name>A0A024K7A4_9MYCO</name>
<dbReference type="RefSeq" id="WP_051641694.1">
    <property type="nucleotide sequence ID" value="NZ_LQPY01000004.1"/>
</dbReference>
<dbReference type="EMBL" id="LQPY01000004">
    <property type="protein sequence ID" value="ORX07756.1"/>
    <property type="molecule type" value="Genomic_DNA"/>
</dbReference>
<evidence type="ECO:0000313" key="1">
    <source>
        <dbReference type="EMBL" id="CDO91368.1"/>
    </source>
</evidence>
<dbReference type="HOGENOM" id="CLU_2826560_0_0_11"/>
<dbReference type="EMBL" id="HG964447">
    <property type="protein sequence ID" value="CDO91368.1"/>
    <property type="molecule type" value="Genomic_DNA"/>
</dbReference>
<reference evidence="1" key="2">
    <citation type="submission" date="2014-04" db="EMBL/GenBank/DDBJ databases">
        <authorList>
            <person name="Xu Y.W."/>
            <person name="Yang Q."/>
        </authorList>
    </citation>
    <scope>NUCLEOTIDE SEQUENCE</scope>
    <source>
        <strain evidence="1">DSM 44626</strain>
    </source>
</reference>
<reference evidence="2 3" key="3">
    <citation type="submission" date="2016-01" db="EMBL/GenBank/DDBJ databases">
        <title>The new phylogeny of the genus Mycobacterium.</title>
        <authorList>
            <person name="Tarcisio F."/>
            <person name="Conor M."/>
            <person name="Antonella G."/>
            <person name="Elisabetta G."/>
            <person name="Giulia F.S."/>
            <person name="Sara T."/>
            <person name="Anna F."/>
            <person name="Clotilde B."/>
            <person name="Roberto B."/>
            <person name="Veronica D.S."/>
            <person name="Fabio R."/>
            <person name="Monica P."/>
            <person name="Olivier J."/>
            <person name="Enrico T."/>
            <person name="Nicola S."/>
        </authorList>
    </citation>
    <scope>NUCLEOTIDE SEQUENCE [LARGE SCALE GENOMIC DNA]</scope>
    <source>
        <strain evidence="2 3">DSM 44626</strain>
    </source>
</reference>
<dbReference type="Proteomes" id="UP000028880">
    <property type="component" value="Unassembled WGS sequence"/>
</dbReference>
<proteinExistence type="predicted"/>
<keyword evidence="3" id="KW-1185">Reference proteome</keyword>
<dbReference type="STRING" id="47839.BN973_05776"/>
<protein>
    <submittedName>
        <fullName evidence="2">Chemotaxis protein</fullName>
    </submittedName>
</protein>
<accession>A0A024K7A4</accession>
<gene>
    <name evidence="2" type="ORF">AWC29_06330</name>
    <name evidence="1" type="ORF">BN973_05776</name>
</gene>
<reference evidence="1" key="1">
    <citation type="journal article" date="2014" name="Genome Announc.">
        <title>Draft Genome Sequence of Mycobacterium triplex DSM 44626.</title>
        <authorList>
            <person name="Sassi M."/>
            <person name="Croce O."/>
            <person name="Robert C."/>
            <person name="Raoult D."/>
            <person name="Drancourt M."/>
        </authorList>
    </citation>
    <scope>NUCLEOTIDE SEQUENCE [LARGE SCALE GENOMIC DNA]</scope>
    <source>
        <strain evidence="1">DSM 44626</strain>
    </source>
</reference>
<sequence>MSGRAGPADFAQWANAVLAGTGWTVATVSEAAQRPRDDLATAALADGFAAAARGLADAGECRDGAA</sequence>
<evidence type="ECO:0000313" key="3">
    <source>
        <dbReference type="Proteomes" id="UP000193710"/>
    </source>
</evidence>